<comment type="subcellular location">
    <subcellularLocation>
        <location evidence="1">Cell inner membrane</location>
        <topology evidence="1">Multi-pass membrane protein</topology>
    </subcellularLocation>
    <subcellularLocation>
        <location evidence="8">Cell membrane</location>
        <topology evidence="8">Multi-pass membrane protein</topology>
    </subcellularLocation>
</comment>
<dbReference type="PANTHER" id="PTHR39342">
    <property type="entry name" value="UPF0283 MEMBRANE PROTEIN YCJF"/>
    <property type="match status" value="1"/>
</dbReference>
<keyword evidence="4" id="KW-0997">Cell inner membrane</keyword>
<dbReference type="RefSeq" id="WP_007197713.1">
    <property type="nucleotide sequence ID" value="NZ_CM002917.1"/>
</dbReference>
<keyword evidence="7 8" id="KW-0472">Membrane</keyword>
<dbReference type="eggNOG" id="COG3768">
    <property type="taxonomic scope" value="Bacteria"/>
</dbReference>
<dbReference type="PANTHER" id="PTHR39342:SF1">
    <property type="entry name" value="UPF0283 MEMBRANE PROTEIN YCJF"/>
    <property type="match status" value="1"/>
</dbReference>
<feature type="region of interest" description="Disordered" evidence="9">
    <location>
        <begin position="1"/>
        <end position="52"/>
    </location>
</feature>
<sequence>MSDPKSGSEGRKPRAFSVDDEATPSRRDQPRAALTTPPGTKTKPTKARRPASLPVTVEMTRAEDDPFLAPAASIEALTPPPAQARTRRITVGKILFAALAFLAALAIGVWTDTLIRDLFDRLPWLGWAASAAVAIAVLALIMLVIREISGLRRLAKVAGLRAEIDAKAATATAREARAFAARVSAMIDSNPLSAQGRKSLKSLDGEIIDGPHYLAFAERELLAKLDRQARQLTLNAARRVSVVTAVSPRAFVDLAYVGFEAIRLIRAMAELYGGRPGTIGMIRLFRDVIAHLAVTGAVAAGDSLIQQVVGHGLAAKLSARLGEGVINGLMTARIGISAMDLCRPMPFKALKRPGIGDFMRDIANFAGADTKPEKTSDGS</sequence>
<evidence type="ECO:0000256" key="9">
    <source>
        <dbReference type="SAM" id="MobiDB-lite"/>
    </source>
</evidence>
<feature type="transmembrane region" description="Helical" evidence="8">
    <location>
        <begin position="124"/>
        <end position="145"/>
    </location>
</feature>
<name>A9D6G6_HOEPD</name>
<dbReference type="GO" id="GO:0005886">
    <property type="term" value="C:plasma membrane"/>
    <property type="evidence" value="ECO:0007669"/>
    <property type="project" value="UniProtKB-SubCell"/>
</dbReference>
<comment type="similarity">
    <text evidence="2 8">Belongs to the UPF0283 family.</text>
</comment>
<proteinExistence type="inferred from homology"/>
<dbReference type="InterPro" id="IPR021147">
    <property type="entry name" value="DUF697"/>
</dbReference>
<dbReference type="Proteomes" id="UP000004291">
    <property type="component" value="Chromosome"/>
</dbReference>
<evidence type="ECO:0000313" key="11">
    <source>
        <dbReference type="Proteomes" id="UP000004291"/>
    </source>
</evidence>
<dbReference type="HAMAP" id="MF_01085">
    <property type="entry name" value="UPF0283"/>
    <property type="match status" value="1"/>
</dbReference>
<keyword evidence="11" id="KW-1185">Reference proteome</keyword>
<comment type="caution">
    <text evidence="10">The sequence shown here is derived from an EMBL/GenBank/DDBJ whole genome shotgun (WGS) entry which is preliminary data.</text>
</comment>
<feature type="transmembrane region" description="Helical" evidence="8">
    <location>
        <begin position="94"/>
        <end position="112"/>
    </location>
</feature>
<dbReference type="OrthoDB" id="9816060at2"/>
<dbReference type="AlphaFoldDB" id="A9D6G6"/>
<gene>
    <name evidence="10" type="ORF">HPDFL43_09687</name>
</gene>
<accession>A9D6G6</accession>
<evidence type="ECO:0000256" key="1">
    <source>
        <dbReference type="ARBA" id="ARBA00004429"/>
    </source>
</evidence>
<evidence type="ECO:0000256" key="2">
    <source>
        <dbReference type="ARBA" id="ARBA00008255"/>
    </source>
</evidence>
<dbReference type="NCBIfam" id="TIGR01620">
    <property type="entry name" value="hyp_HI0043"/>
    <property type="match status" value="1"/>
</dbReference>
<dbReference type="Pfam" id="PF05128">
    <property type="entry name" value="DUF697"/>
    <property type="match status" value="1"/>
</dbReference>
<organism evidence="10 11">
    <name type="scientific">Hoeflea phototrophica (strain DSM 17068 / NCIMB 14078 / DFL-43)</name>
    <dbReference type="NCBI Taxonomy" id="411684"/>
    <lineage>
        <taxon>Bacteria</taxon>
        <taxon>Pseudomonadati</taxon>
        <taxon>Pseudomonadota</taxon>
        <taxon>Alphaproteobacteria</taxon>
        <taxon>Hyphomicrobiales</taxon>
        <taxon>Rhizobiaceae</taxon>
        <taxon>Hoeflea</taxon>
    </lineage>
</organism>
<evidence type="ECO:0000256" key="5">
    <source>
        <dbReference type="ARBA" id="ARBA00022692"/>
    </source>
</evidence>
<keyword evidence="6 8" id="KW-1133">Transmembrane helix</keyword>
<keyword evidence="5 8" id="KW-0812">Transmembrane</keyword>
<protein>
    <recommendedName>
        <fullName evidence="8">UPF0283 membrane protein HPDFL43_09687</fullName>
    </recommendedName>
</protein>
<dbReference type="STRING" id="411684.HPDFL43_09687"/>
<evidence type="ECO:0000256" key="3">
    <source>
        <dbReference type="ARBA" id="ARBA00022475"/>
    </source>
</evidence>
<reference evidence="10 11" key="2">
    <citation type="submission" date="2012-06" db="EMBL/GenBank/DDBJ databases">
        <authorList>
            <person name="Fiebig A."/>
        </authorList>
    </citation>
    <scope>NUCLEOTIDE SEQUENCE [LARGE SCALE GENOMIC DNA]</scope>
    <source>
        <strain evidence="10 11">DFL-43</strain>
    </source>
</reference>
<evidence type="ECO:0000256" key="6">
    <source>
        <dbReference type="ARBA" id="ARBA00022989"/>
    </source>
</evidence>
<keyword evidence="3 8" id="KW-1003">Cell membrane</keyword>
<reference evidence="10 11" key="1">
    <citation type="submission" date="2007-10" db="EMBL/GenBank/DDBJ databases">
        <authorList>
            <person name="Wagner-Dobler I."/>
            <person name="Ferriera S."/>
            <person name="Johnson J."/>
            <person name="Kravitz S."/>
            <person name="Beeson K."/>
            <person name="Sutton G."/>
            <person name="Rogers Y.-H."/>
            <person name="Friedman R."/>
            <person name="Frazier M."/>
            <person name="Venter J.C."/>
        </authorList>
    </citation>
    <scope>NUCLEOTIDE SEQUENCE [LARGE SCALE GENOMIC DNA]</scope>
    <source>
        <strain evidence="10 11">DFL-43</strain>
    </source>
</reference>
<evidence type="ECO:0000256" key="8">
    <source>
        <dbReference type="HAMAP-Rule" id="MF_01085"/>
    </source>
</evidence>
<dbReference type="EMBL" id="ABIA03000002">
    <property type="protein sequence ID" value="EDQ33498.1"/>
    <property type="molecule type" value="Genomic_DNA"/>
</dbReference>
<evidence type="ECO:0000313" key="10">
    <source>
        <dbReference type="EMBL" id="EDQ33498.1"/>
    </source>
</evidence>
<dbReference type="HOGENOM" id="CLU_057693_1_0_5"/>
<evidence type="ECO:0000256" key="7">
    <source>
        <dbReference type="ARBA" id="ARBA00023136"/>
    </source>
</evidence>
<feature type="compositionally biased region" description="Basic and acidic residues" evidence="9">
    <location>
        <begin position="1"/>
        <end position="12"/>
    </location>
</feature>
<dbReference type="InterPro" id="IPR006507">
    <property type="entry name" value="UPF0283"/>
</dbReference>
<evidence type="ECO:0000256" key="4">
    <source>
        <dbReference type="ARBA" id="ARBA00022519"/>
    </source>
</evidence>